<sequence>MEYVDVQRTSHSAFIVVWEVPCLSLLMIYFAMQ</sequence>
<dbReference type="AlphaFoldDB" id="A0A378XRQ5"/>
<protein>
    <submittedName>
        <fullName evidence="1">Uncharacterized protein</fullName>
    </submittedName>
</protein>
<evidence type="ECO:0000313" key="1">
    <source>
        <dbReference type="EMBL" id="SUA64059.1"/>
    </source>
</evidence>
<accession>A0A378XRQ5</accession>
<reference evidence="1 2" key="1">
    <citation type="submission" date="2018-06" db="EMBL/GenBank/DDBJ databases">
        <authorList>
            <consortium name="Pathogen Informatics"/>
            <person name="Doyle S."/>
        </authorList>
    </citation>
    <scope>NUCLEOTIDE SEQUENCE [LARGE SCALE GENOMIC DNA]</scope>
    <source>
        <strain evidence="1 2">NCTC10343</strain>
    </source>
</reference>
<organism evidence="1 2">
    <name type="scientific">Paenibacillus polymyxa</name>
    <name type="common">Bacillus polymyxa</name>
    <dbReference type="NCBI Taxonomy" id="1406"/>
    <lineage>
        <taxon>Bacteria</taxon>
        <taxon>Bacillati</taxon>
        <taxon>Bacillota</taxon>
        <taxon>Bacilli</taxon>
        <taxon>Bacillales</taxon>
        <taxon>Paenibacillaceae</taxon>
        <taxon>Paenibacillus</taxon>
    </lineage>
</organism>
<dbReference type="Proteomes" id="UP000254400">
    <property type="component" value="Unassembled WGS sequence"/>
</dbReference>
<dbReference type="EMBL" id="UGSC01000001">
    <property type="protein sequence ID" value="SUA64059.1"/>
    <property type="molecule type" value="Genomic_DNA"/>
</dbReference>
<name>A0A378XRQ5_PAEPO</name>
<gene>
    <name evidence="1" type="ORF">NCTC10343_00856</name>
</gene>
<proteinExistence type="predicted"/>
<evidence type="ECO:0000313" key="2">
    <source>
        <dbReference type="Proteomes" id="UP000254400"/>
    </source>
</evidence>